<evidence type="ECO:0000256" key="3">
    <source>
        <dbReference type="ARBA" id="ARBA00022737"/>
    </source>
</evidence>
<dbReference type="GO" id="GO:0008270">
    <property type="term" value="F:zinc ion binding"/>
    <property type="evidence" value="ECO:0007669"/>
    <property type="project" value="UniProtKB-KW"/>
</dbReference>
<dbReference type="PANTHER" id="PTHR16515:SF49">
    <property type="entry name" value="GASTRULA ZINC FINGER PROTEIN XLCGF49.1-LIKE-RELATED"/>
    <property type="match status" value="1"/>
</dbReference>
<dbReference type="FunFam" id="3.30.160.60:FF:000446">
    <property type="entry name" value="Zinc finger protein"/>
    <property type="match status" value="1"/>
</dbReference>
<evidence type="ECO:0000256" key="8">
    <source>
        <dbReference type="PROSITE-ProRule" id="PRU00042"/>
    </source>
</evidence>
<keyword evidence="3" id="KW-0677">Repeat</keyword>
<dbReference type="GO" id="GO:0005634">
    <property type="term" value="C:nucleus"/>
    <property type="evidence" value="ECO:0007669"/>
    <property type="project" value="UniProtKB-SubCell"/>
</dbReference>
<feature type="domain" description="C2H2-type" evidence="9">
    <location>
        <begin position="422"/>
        <end position="450"/>
    </location>
</feature>
<sequence length="756" mass="86466">MDLIESHETDLPLTHFCLVCCNEIDPLTKDELKPPNLLDDIFFVVSNYMKWNETGNQFQFQKEVFPFCEKCLPTIETIFELNGQVHNLLRRIDQLCETISGDILLSRSKCEVLVESRNSELSNIKGQGNGESDSSSGAYQFDDQKVCSFRNVIYKRFTPTVQLTPLQKSITEEYRNKWSYRDIWGSSTAVVIKEEDTDDLLGLPEEEEPTVQWPEMNVEYRLDVPDESSGAANVKVETFDQHFGEDEGTFITEDEGTYEEDIEGSNTNVRKASIPNPWDITNRVRTADGVHFIFDEKYPFEKMKDAWKCGTCEQIYKSKVNLDSHLLASCSGCKVPGPRNRFVKIGPNVFMYAEMFKVVKTGEDKYECSTCSSEFSSRRRILRHMRLHFNANKFTCSICGKGYARRYLRDDHQRMHTNEKPFMCFVCGRQYSRKSGLKIHLKGNYCKSRCSNNTRNTSNTVAQQHDIEEESELNKTFSPNEENSILSNHGVLPKWNFVGESLTDEDREVKIGGVDFDSDSFESNMAEMSVYDDSNSHKYGTTIEESNEHSKTEDVPLSLEELASEKVNASSSILQNETSSYSWKIANGVRQANDQLSLSYGNIANDCMFMCGACGMQCKSKQDMDTHLLSSCSGAVSVPRKGHRNRSNFVEISPGVFLYANKYKAVKTGPDQYKCLQANCESVLRRTGIIRHLFYHLNAARFSCGVCGKEFSRKNRLDEHERRHTSRSVIECQICNFQFLSKAMLKKHLKELHNLN</sequence>
<dbReference type="Proteomes" id="UP000708208">
    <property type="component" value="Unassembled WGS sequence"/>
</dbReference>
<proteinExistence type="predicted"/>
<keyword evidence="11" id="KW-1185">Reference proteome</keyword>
<evidence type="ECO:0000256" key="7">
    <source>
        <dbReference type="ARBA" id="ARBA00023242"/>
    </source>
</evidence>
<comment type="subcellular location">
    <subcellularLocation>
        <location evidence="1">Nucleus</location>
    </subcellularLocation>
</comment>
<accession>A0A8J2KZL8</accession>
<keyword evidence="5" id="KW-0862">Zinc</keyword>
<dbReference type="Pfam" id="PF00096">
    <property type="entry name" value="zf-C2H2"/>
    <property type="match status" value="3"/>
</dbReference>
<evidence type="ECO:0000313" key="11">
    <source>
        <dbReference type="Proteomes" id="UP000708208"/>
    </source>
</evidence>
<evidence type="ECO:0000256" key="2">
    <source>
        <dbReference type="ARBA" id="ARBA00022723"/>
    </source>
</evidence>
<dbReference type="Pfam" id="PF12874">
    <property type="entry name" value="zf-met"/>
    <property type="match status" value="1"/>
</dbReference>
<keyword evidence="4 8" id="KW-0863">Zinc-finger</keyword>
<dbReference type="SMART" id="SM00355">
    <property type="entry name" value="ZnF_C2H2"/>
    <property type="match status" value="8"/>
</dbReference>
<feature type="domain" description="C2H2-type" evidence="9">
    <location>
        <begin position="366"/>
        <end position="393"/>
    </location>
</feature>
<feature type="domain" description="C2H2-type" evidence="9">
    <location>
        <begin position="394"/>
        <end position="421"/>
    </location>
</feature>
<dbReference type="PROSITE" id="PS00028">
    <property type="entry name" value="ZINC_FINGER_C2H2_1"/>
    <property type="match status" value="4"/>
</dbReference>
<evidence type="ECO:0000256" key="1">
    <source>
        <dbReference type="ARBA" id="ARBA00004123"/>
    </source>
</evidence>
<dbReference type="AlphaFoldDB" id="A0A8J2KZL8"/>
<comment type="caution">
    <text evidence="10">The sequence shown here is derived from an EMBL/GenBank/DDBJ whole genome shotgun (WGS) entry which is preliminary data.</text>
</comment>
<evidence type="ECO:0000256" key="5">
    <source>
        <dbReference type="ARBA" id="ARBA00022833"/>
    </source>
</evidence>
<dbReference type="InterPro" id="IPR050331">
    <property type="entry name" value="Zinc_finger"/>
</dbReference>
<dbReference type="PROSITE" id="PS50157">
    <property type="entry name" value="ZINC_FINGER_C2H2_2"/>
    <property type="match status" value="5"/>
</dbReference>
<evidence type="ECO:0000259" key="9">
    <source>
        <dbReference type="PROSITE" id="PS50157"/>
    </source>
</evidence>
<gene>
    <name evidence="10" type="ORF">AFUS01_LOCUS32966</name>
</gene>
<organism evidence="10 11">
    <name type="scientific">Allacma fusca</name>
    <dbReference type="NCBI Taxonomy" id="39272"/>
    <lineage>
        <taxon>Eukaryota</taxon>
        <taxon>Metazoa</taxon>
        <taxon>Ecdysozoa</taxon>
        <taxon>Arthropoda</taxon>
        <taxon>Hexapoda</taxon>
        <taxon>Collembola</taxon>
        <taxon>Symphypleona</taxon>
        <taxon>Sminthuridae</taxon>
        <taxon>Allacma</taxon>
    </lineage>
</organism>
<reference evidence="10" key="1">
    <citation type="submission" date="2021-06" db="EMBL/GenBank/DDBJ databases">
        <authorList>
            <person name="Hodson N. C."/>
            <person name="Mongue J. A."/>
            <person name="Jaron S. K."/>
        </authorList>
    </citation>
    <scope>NUCLEOTIDE SEQUENCE</scope>
</reference>
<dbReference type="FunFam" id="3.30.160.60:FF:000145">
    <property type="entry name" value="Zinc finger protein 574"/>
    <property type="match status" value="1"/>
</dbReference>
<keyword evidence="6" id="KW-0238">DNA-binding</keyword>
<feature type="domain" description="C2H2-type" evidence="9">
    <location>
        <begin position="730"/>
        <end position="756"/>
    </location>
</feature>
<dbReference type="PANTHER" id="PTHR16515">
    <property type="entry name" value="PR DOMAIN ZINC FINGER PROTEIN"/>
    <property type="match status" value="1"/>
</dbReference>
<dbReference type="EMBL" id="CAJVCH010527181">
    <property type="protein sequence ID" value="CAG7822708.1"/>
    <property type="molecule type" value="Genomic_DNA"/>
</dbReference>
<dbReference type="InterPro" id="IPR013087">
    <property type="entry name" value="Znf_C2H2_type"/>
</dbReference>
<dbReference type="GO" id="GO:0003677">
    <property type="term" value="F:DNA binding"/>
    <property type="evidence" value="ECO:0007669"/>
    <property type="project" value="UniProtKB-KW"/>
</dbReference>
<evidence type="ECO:0000313" key="10">
    <source>
        <dbReference type="EMBL" id="CAG7822708.1"/>
    </source>
</evidence>
<keyword evidence="7" id="KW-0539">Nucleus</keyword>
<feature type="domain" description="C2H2-type" evidence="9">
    <location>
        <begin position="702"/>
        <end position="729"/>
    </location>
</feature>
<dbReference type="GO" id="GO:0010468">
    <property type="term" value="P:regulation of gene expression"/>
    <property type="evidence" value="ECO:0007669"/>
    <property type="project" value="TreeGrafter"/>
</dbReference>
<keyword evidence="2" id="KW-0479">Metal-binding</keyword>
<name>A0A8J2KZL8_9HEXA</name>
<dbReference type="OrthoDB" id="6077919at2759"/>
<evidence type="ECO:0000256" key="6">
    <source>
        <dbReference type="ARBA" id="ARBA00023125"/>
    </source>
</evidence>
<evidence type="ECO:0000256" key="4">
    <source>
        <dbReference type="ARBA" id="ARBA00022771"/>
    </source>
</evidence>
<protein>
    <recommendedName>
        <fullName evidence="9">C2H2-type domain-containing protein</fullName>
    </recommendedName>
</protein>